<dbReference type="GO" id="GO:0005737">
    <property type="term" value="C:cytoplasm"/>
    <property type="evidence" value="ECO:0007669"/>
    <property type="project" value="UniProtKB-SubCell"/>
</dbReference>
<dbReference type="Pfam" id="PF01225">
    <property type="entry name" value="Mur_ligase"/>
    <property type="match status" value="1"/>
</dbReference>
<protein>
    <recommendedName>
        <fullName evidence="3 14">UDP-N-acetylmuramate--L-alanine ligase</fullName>
        <ecNumber evidence="3 14">6.3.2.8</ecNumber>
    </recommendedName>
    <alternativeName>
        <fullName evidence="14">UDP-N-acetylmuramoyl-L-alanine synthetase</fullName>
    </alternativeName>
</protein>
<dbReference type="AlphaFoldDB" id="A0A2S6HEU3"/>
<dbReference type="InterPro" id="IPR004101">
    <property type="entry name" value="Mur_ligase_C"/>
</dbReference>
<organism evidence="18 19">
    <name type="scientific">Lacrimispora xylanisolvens</name>
    <dbReference type="NCBI Taxonomy" id="384636"/>
    <lineage>
        <taxon>Bacteria</taxon>
        <taxon>Bacillati</taxon>
        <taxon>Bacillota</taxon>
        <taxon>Clostridia</taxon>
        <taxon>Lachnospirales</taxon>
        <taxon>Lachnospiraceae</taxon>
        <taxon>Lacrimispora</taxon>
    </lineage>
</organism>
<evidence type="ECO:0000256" key="1">
    <source>
        <dbReference type="ARBA" id="ARBA00004496"/>
    </source>
</evidence>
<evidence type="ECO:0000256" key="13">
    <source>
        <dbReference type="ARBA" id="ARBA00047833"/>
    </source>
</evidence>
<keyword evidence="7 14" id="KW-0547">Nucleotide-binding</keyword>
<dbReference type="SUPFAM" id="SSF53623">
    <property type="entry name" value="MurD-like peptide ligases, catalytic domain"/>
    <property type="match status" value="1"/>
</dbReference>
<evidence type="ECO:0000259" key="15">
    <source>
        <dbReference type="Pfam" id="PF01225"/>
    </source>
</evidence>
<keyword evidence="4 14" id="KW-0963">Cytoplasm</keyword>
<dbReference type="PANTHER" id="PTHR43445:SF3">
    <property type="entry name" value="UDP-N-ACETYLMURAMATE--L-ALANINE LIGASE"/>
    <property type="match status" value="1"/>
</dbReference>
<dbReference type="PANTHER" id="PTHR43445">
    <property type="entry name" value="UDP-N-ACETYLMURAMATE--L-ALANINE LIGASE-RELATED"/>
    <property type="match status" value="1"/>
</dbReference>
<dbReference type="InterPro" id="IPR000713">
    <property type="entry name" value="Mur_ligase_N"/>
</dbReference>
<comment type="function">
    <text evidence="14">Cell wall formation.</text>
</comment>
<comment type="caution">
    <text evidence="18">The sequence shown here is derived from an EMBL/GenBank/DDBJ whole genome shotgun (WGS) entry which is preliminary data.</text>
</comment>
<gene>
    <name evidence="14" type="primary">murC</name>
    <name evidence="18" type="ORF">BXY41_11981</name>
</gene>
<evidence type="ECO:0000256" key="11">
    <source>
        <dbReference type="ARBA" id="ARBA00023306"/>
    </source>
</evidence>
<evidence type="ECO:0000256" key="8">
    <source>
        <dbReference type="ARBA" id="ARBA00022840"/>
    </source>
</evidence>
<dbReference type="EC" id="6.3.2.8" evidence="3 14"/>
<dbReference type="Gene3D" id="3.40.1190.10">
    <property type="entry name" value="Mur-like, catalytic domain"/>
    <property type="match status" value="1"/>
</dbReference>
<dbReference type="RefSeq" id="WP_104439660.1">
    <property type="nucleotide sequence ID" value="NZ_PTJA01000019.1"/>
</dbReference>
<accession>A0A2S6HEU3</accession>
<keyword evidence="8 14" id="KW-0067">ATP-binding</keyword>
<keyword evidence="9 14" id="KW-0133">Cell shape</keyword>
<dbReference type="OrthoDB" id="9804126at2"/>
<evidence type="ECO:0000256" key="12">
    <source>
        <dbReference type="ARBA" id="ARBA00023316"/>
    </source>
</evidence>
<dbReference type="Gene3D" id="3.40.50.720">
    <property type="entry name" value="NAD(P)-binding Rossmann-like Domain"/>
    <property type="match status" value="1"/>
</dbReference>
<evidence type="ECO:0000256" key="7">
    <source>
        <dbReference type="ARBA" id="ARBA00022741"/>
    </source>
</evidence>
<feature type="domain" description="Mur ligase C-terminal" evidence="16">
    <location>
        <begin position="318"/>
        <end position="447"/>
    </location>
</feature>
<keyword evidence="6 14" id="KW-0132">Cell division</keyword>
<evidence type="ECO:0000256" key="3">
    <source>
        <dbReference type="ARBA" id="ARBA00012211"/>
    </source>
</evidence>
<feature type="binding site" evidence="14">
    <location>
        <begin position="118"/>
        <end position="124"/>
    </location>
    <ligand>
        <name>ATP</name>
        <dbReference type="ChEBI" id="CHEBI:30616"/>
    </ligand>
</feature>
<evidence type="ECO:0000313" key="18">
    <source>
        <dbReference type="EMBL" id="PPK75911.1"/>
    </source>
</evidence>
<dbReference type="InterPro" id="IPR005758">
    <property type="entry name" value="UDP-N-AcMur_Ala_ligase_MurC"/>
</dbReference>
<evidence type="ECO:0000313" key="19">
    <source>
        <dbReference type="Proteomes" id="UP000237749"/>
    </source>
</evidence>
<dbReference type="UniPathway" id="UPA00219"/>
<keyword evidence="11 14" id="KW-0131">Cell cycle</keyword>
<dbReference type="GO" id="GO:0005524">
    <property type="term" value="F:ATP binding"/>
    <property type="evidence" value="ECO:0007669"/>
    <property type="project" value="UniProtKB-UniRule"/>
</dbReference>
<dbReference type="InterPro" id="IPR036565">
    <property type="entry name" value="Mur-like_cat_sf"/>
</dbReference>
<reference evidence="18 19" key="1">
    <citation type="submission" date="2018-02" db="EMBL/GenBank/DDBJ databases">
        <title>Genomic Encyclopedia of Archaeal and Bacterial Type Strains, Phase II (KMG-II): from individual species to whole genera.</title>
        <authorList>
            <person name="Goeker M."/>
        </authorList>
    </citation>
    <scope>NUCLEOTIDE SEQUENCE [LARGE SCALE GENOMIC DNA]</scope>
    <source>
        <strain evidence="18 19">DSM 3808</strain>
    </source>
</reference>
<comment type="similarity">
    <text evidence="14">Belongs to the MurCDEF family.</text>
</comment>
<dbReference type="GO" id="GO:0051301">
    <property type="term" value="P:cell division"/>
    <property type="evidence" value="ECO:0007669"/>
    <property type="project" value="UniProtKB-KW"/>
</dbReference>
<evidence type="ECO:0000259" key="17">
    <source>
        <dbReference type="Pfam" id="PF08245"/>
    </source>
</evidence>
<proteinExistence type="inferred from homology"/>
<dbReference type="Pfam" id="PF02875">
    <property type="entry name" value="Mur_ligase_C"/>
    <property type="match status" value="1"/>
</dbReference>
<evidence type="ECO:0000256" key="14">
    <source>
        <dbReference type="HAMAP-Rule" id="MF_00046"/>
    </source>
</evidence>
<keyword evidence="10 14" id="KW-0573">Peptidoglycan synthesis</keyword>
<dbReference type="Pfam" id="PF08245">
    <property type="entry name" value="Mur_ligase_M"/>
    <property type="match status" value="1"/>
</dbReference>
<dbReference type="GO" id="GO:0008763">
    <property type="term" value="F:UDP-N-acetylmuramate-L-alanine ligase activity"/>
    <property type="evidence" value="ECO:0007669"/>
    <property type="project" value="UniProtKB-UniRule"/>
</dbReference>
<dbReference type="SUPFAM" id="SSF51984">
    <property type="entry name" value="MurCD N-terminal domain"/>
    <property type="match status" value="1"/>
</dbReference>
<evidence type="ECO:0000256" key="10">
    <source>
        <dbReference type="ARBA" id="ARBA00022984"/>
    </source>
</evidence>
<dbReference type="Proteomes" id="UP000237749">
    <property type="component" value="Unassembled WGS sequence"/>
</dbReference>
<keyword evidence="19" id="KW-1185">Reference proteome</keyword>
<comment type="subcellular location">
    <subcellularLocation>
        <location evidence="1 14">Cytoplasm</location>
    </subcellularLocation>
</comment>
<keyword evidence="5 14" id="KW-0436">Ligase</keyword>
<dbReference type="EMBL" id="PTJA01000019">
    <property type="protein sequence ID" value="PPK75911.1"/>
    <property type="molecule type" value="Genomic_DNA"/>
</dbReference>
<keyword evidence="12 14" id="KW-0961">Cell wall biogenesis/degradation</keyword>
<feature type="domain" description="Mur ligase N-terminal catalytic" evidence="15">
    <location>
        <begin position="12"/>
        <end position="110"/>
    </location>
</feature>
<dbReference type="NCBIfam" id="TIGR01082">
    <property type="entry name" value="murC"/>
    <property type="match status" value="1"/>
</dbReference>
<evidence type="ECO:0000256" key="6">
    <source>
        <dbReference type="ARBA" id="ARBA00022618"/>
    </source>
</evidence>
<dbReference type="InterPro" id="IPR050061">
    <property type="entry name" value="MurCDEF_pg_biosynth"/>
</dbReference>
<evidence type="ECO:0000256" key="5">
    <source>
        <dbReference type="ARBA" id="ARBA00022598"/>
    </source>
</evidence>
<dbReference type="GO" id="GO:0071555">
    <property type="term" value="P:cell wall organization"/>
    <property type="evidence" value="ECO:0007669"/>
    <property type="project" value="UniProtKB-KW"/>
</dbReference>
<evidence type="ECO:0000256" key="4">
    <source>
        <dbReference type="ARBA" id="ARBA00022490"/>
    </source>
</evidence>
<dbReference type="GO" id="GO:0008360">
    <property type="term" value="P:regulation of cell shape"/>
    <property type="evidence" value="ECO:0007669"/>
    <property type="project" value="UniProtKB-KW"/>
</dbReference>
<comment type="pathway">
    <text evidence="2 14">Cell wall biogenesis; peptidoglycan biosynthesis.</text>
</comment>
<name>A0A2S6HEU3_9FIRM</name>
<evidence type="ECO:0000259" key="16">
    <source>
        <dbReference type="Pfam" id="PF02875"/>
    </source>
</evidence>
<evidence type="ECO:0000256" key="2">
    <source>
        <dbReference type="ARBA" id="ARBA00004752"/>
    </source>
</evidence>
<dbReference type="GO" id="GO:0009252">
    <property type="term" value="P:peptidoglycan biosynthetic process"/>
    <property type="evidence" value="ECO:0007669"/>
    <property type="project" value="UniProtKB-UniRule"/>
</dbReference>
<dbReference type="SUPFAM" id="SSF53244">
    <property type="entry name" value="MurD-like peptide ligases, peptide-binding domain"/>
    <property type="match status" value="1"/>
</dbReference>
<comment type="catalytic activity">
    <reaction evidence="13 14">
        <text>UDP-N-acetyl-alpha-D-muramate + L-alanine + ATP = UDP-N-acetyl-alpha-D-muramoyl-L-alanine + ADP + phosphate + H(+)</text>
        <dbReference type="Rhea" id="RHEA:23372"/>
        <dbReference type="ChEBI" id="CHEBI:15378"/>
        <dbReference type="ChEBI" id="CHEBI:30616"/>
        <dbReference type="ChEBI" id="CHEBI:43474"/>
        <dbReference type="ChEBI" id="CHEBI:57972"/>
        <dbReference type="ChEBI" id="CHEBI:70757"/>
        <dbReference type="ChEBI" id="CHEBI:83898"/>
        <dbReference type="ChEBI" id="CHEBI:456216"/>
        <dbReference type="EC" id="6.3.2.8"/>
    </reaction>
</comment>
<feature type="domain" description="Mur ligase central" evidence="17">
    <location>
        <begin position="116"/>
        <end position="296"/>
    </location>
</feature>
<dbReference type="HAMAP" id="MF_00046">
    <property type="entry name" value="MurC"/>
    <property type="match status" value="1"/>
</dbReference>
<dbReference type="Gene3D" id="3.90.190.20">
    <property type="entry name" value="Mur ligase, C-terminal domain"/>
    <property type="match status" value="1"/>
</dbReference>
<dbReference type="InterPro" id="IPR013221">
    <property type="entry name" value="Mur_ligase_cen"/>
</dbReference>
<sequence>MYQIDFHKPQAVHFIGIGGISMSGLAEILMDEGFTVTGSDSHESELTHHLEAKGAKIVYGQRAENITEGIDVVVYTAAVHSDNPELMAAKEQGLPILSRAELLGQMMKNYENAIAISGTHGKTTTTSMITEVLLCADADPTISVGGILNSIGGNIRVGGPELFVTEACEYTNSFLSFYPTVEIILNIEADHLDFFKDIKDIRNSFRLFAQKLPADGLLVINNDIENIEEIIRDLPCKVITFGKKDGSRYQAEGIAFDDLARATYDLKIDGSVVDTVTLGVPGEHNVYNSLAAAAVCAELGISLDQVKKGLKHFTGTNRRFEKKGELGGVTIIDDYAHHPQEIRATLSTAQHYPHKKLWVVFQPHTYTRTKAFLDEFADALSLADEVILAEIYAARETDNLGISSADIVERIEKKGVKAHYITSFDEIETFILENCIHGDLLITMGAGDIVKVGEKLLGL</sequence>
<dbReference type="InterPro" id="IPR036615">
    <property type="entry name" value="Mur_ligase_C_dom_sf"/>
</dbReference>
<evidence type="ECO:0000256" key="9">
    <source>
        <dbReference type="ARBA" id="ARBA00022960"/>
    </source>
</evidence>